<dbReference type="InterPro" id="IPR014051">
    <property type="entry name" value="Phosphoesterase_HXTX"/>
</dbReference>
<dbReference type="AlphaFoldDB" id="A0A4Q5ISU8"/>
<evidence type="ECO:0000313" key="4">
    <source>
        <dbReference type="EMBL" id="RYU08827.1"/>
    </source>
</evidence>
<organism evidence="4 5">
    <name type="scientific">Nocardioides iriomotensis</name>
    <dbReference type="NCBI Taxonomy" id="715784"/>
    <lineage>
        <taxon>Bacteria</taxon>
        <taxon>Bacillati</taxon>
        <taxon>Actinomycetota</taxon>
        <taxon>Actinomycetes</taxon>
        <taxon>Propionibacteriales</taxon>
        <taxon>Nocardioidaceae</taxon>
        <taxon>Nocardioides</taxon>
    </lineage>
</organism>
<feature type="short sequence motif" description="HXTX 1" evidence="2">
    <location>
        <begin position="40"/>
        <end position="43"/>
    </location>
</feature>
<dbReference type="EMBL" id="SDPU01000037">
    <property type="protein sequence ID" value="RYU08827.1"/>
    <property type="molecule type" value="Genomic_DNA"/>
</dbReference>
<dbReference type="GO" id="GO:0004113">
    <property type="term" value="F:2',3'-cyclic-nucleotide 3'-phosphodiesterase activity"/>
    <property type="evidence" value="ECO:0007669"/>
    <property type="project" value="InterPro"/>
</dbReference>
<dbReference type="OrthoDB" id="9787070at2"/>
<dbReference type="InterPro" id="IPR009097">
    <property type="entry name" value="Cyclic_Pdiesterase"/>
</dbReference>
<dbReference type="HAMAP" id="MF_01940">
    <property type="entry name" value="RNA_CPDase"/>
    <property type="match status" value="1"/>
</dbReference>
<dbReference type="SUPFAM" id="SSF55144">
    <property type="entry name" value="LigT-like"/>
    <property type="match status" value="1"/>
</dbReference>
<comment type="catalytic activity">
    <reaction evidence="2">
        <text>a 3'-end 2',3'-cyclophospho-ribonucleotide-RNA + H2O = a 3'-end 2'-phospho-ribonucleotide-RNA + H(+)</text>
        <dbReference type="Rhea" id="RHEA:11828"/>
        <dbReference type="Rhea" id="RHEA-COMP:10464"/>
        <dbReference type="Rhea" id="RHEA-COMP:17353"/>
        <dbReference type="ChEBI" id="CHEBI:15377"/>
        <dbReference type="ChEBI" id="CHEBI:15378"/>
        <dbReference type="ChEBI" id="CHEBI:83064"/>
        <dbReference type="ChEBI" id="CHEBI:173113"/>
        <dbReference type="EC" id="3.1.4.58"/>
    </reaction>
</comment>
<gene>
    <name evidence="4" type="primary">thpR</name>
    <name evidence="4" type="ORF">ETU37_22460</name>
</gene>
<dbReference type="Proteomes" id="UP000291189">
    <property type="component" value="Unassembled WGS sequence"/>
</dbReference>
<keyword evidence="1 2" id="KW-0378">Hydrolase</keyword>
<accession>A0A4Q5ISU8</accession>
<dbReference type="Gene3D" id="3.90.1140.10">
    <property type="entry name" value="Cyclic phosphodiesterase"/>
    <property type="match status" value="1"/>
</dbReference>
<feature type="active site" description="Proton acceptor" evidence="2">
    <location>
        <position position="132"/>
    </location>
</feature>
<feature type="active site" description="Proton donor" evidence="2">
    <location>
        <position position="40"/>
    </location>
</feature>
<reference evidence="4 5" key="1">
    <citation type="submission" date="2019-01" db="EMBL/GenBank/DDBJ databases">
        <title>Nocardioides guangzhouensis sp. nov., an actinobacterium isolated from soil.</title>
        <authorList>
            <person name="Fu Y."/>
            <person name="Cai Y."/>
            <person name="Lin Z."/>
            <person name="Chen P."/>
        </authorList>
    </citation>
    <scope>NUCLEOTIDE SEQUENCE [LARGE SCALE GENOMIC DNA]</scope>
    <source>
        <strain evidence="4 5">NBRC 105384</strain>
    </source>
</reference>
<evidence type="ECO:0000259" key="3">
    <source>
        <dbReference type="Pfam" id="PF02834"/>
    </source>
</evidence>
<dbReference type="EC" id="3.1.4.58" evidence="2"/>
<dbReference type="GO" id="GO:0008664">
    <property type="term" value="F:RNA 2',3'-cyclic 3'-phosphodiesterase activity"/>
    <property type="evidence" value="ECO:0007669"/>
    <property type="project" value="UniProtKB-EC"/>
</dbReference>
<dbReference type="PANTHER" id="PTHR35561:SF1">
    <property type="entry name" value="RNA 2',3'-CYCLIC PHOSPHODIESTERASE"/>
    <property type="match status" value="1"/>
</dbReference>
<dbReference type="PANTHER" id="PTHR35561">
    <property type="entry name" value="RNA 2',3'-CYCLIC PHOSPHODIESTERASE"/>
    <property type="match status" value="1"/>
</dbReference>
<dbReference type="InterPro" id="IPR004175">
    <property type="entry name" value="RNA_CPDase"/>
</dbReference>
<dbReference type="NCBIfam" id="TIGR02258">
    <property type="entry name" value="2_5_ligase"/>
    <property type="match status" value="1"/>
</dbReference>
<proteinExistence type="inferred from homology"/>
<comment type="function">
    <text evidence="2">Hydrolyzes RNA 2',3'-cyclic phosphodiester to an RNA 2'-phosphomonoester.</text>
</comment>
<feature type="domain" description="Phosphoesterase HXTX" evidence="3">
    <location>
        <begin position="10"/>
        <end position="91"/>
    </location>
</feature>
<feature type="short sequence motif" description="HXTX 2" evidence="2">
    <location>
        <begin position="132"/>
        <end position="135"/>
    </location>
</feature>
<comment type="caution">
    <text evidence="4">The sequence shown here is derived from an EMBL/GenBank/DDBJ whole genome shotgun (WGS) entry which is preliminary data.</text>
</comment>
<name>A0A4Q5ISU8_9ACTN</name>
<evidence type="ECO:0000313" key="5">
    <source>
        <dbReference type="Proteomes" id="UP000291189"/>
    </source>
</evidence>
<sequence>MRMFVALVPPDDAVEDLAEFLGPRQEAGGGLRWTVPEQWHVTLAFLGDVHDRHLDDLVERLGRAAARRTPVDLALAGAGAFPNPARAKVLWTGVDAGGDPTAEEEVRRMATGARAAGAKSGAGEDGGRFHPHVTLARVGRPIEATRWLRVLDHYNGPVWPADTWTLVESHLGEGPRRRPRYEVVETFPVGRAARTETPA</sequence>
<evidence type="ECO:0000256" key="2">
    <source>
        <dbReference type="HAMAP-Rule" id="MF_01940"/>
    </source>
</evidence>
<keyword evidence="5" id="KW-1185">Reference proteome</keyword>
<evidence type="ECO:0000256" key="1">
    <source>
        <dbReference type="ARBA" id="ARBA00022801"/>
    </source>
</evidence>
<protein>
    <recommendedName>
        <fullName evidence="2">RNA 2',3'-cyclic phosphodiesterase</fullName>
        <shortName evidence="2">RNA 2',3'-CPDase</shortName>
        <ecNumber evidence="2">3.1.4.58</ecNumber>
    </recommendedName>
</protein>
<dbReference type="Pfam" id="PF02834">
    <property type="entry name" value="LigT_PEase"/>
    <property type="match status" value="1"/>
</dbReference>
<comment type="similarity">
    <text evidence="2">Belongs to the 2H phosphoesterase superfamily. ThpR family.</text>
</comment>